<evidence type="ECO:0000313" key="3">
    <source>
        <dbReference type="Proteomes" id="UP000479710"/>
    </source>
</evidence>
<feature type="compositionally biased region" description="Gly residues" evidence="1">
    <location>
        <begin position="51"/>
        <end position="62"/>
    </location>
</feature>
<keyword evidence="3" id="KW-1185">Reference proteome</keyword>
<dbReference type="EMBL" id="SPHZ02000003">
    <property type="protein sequence ID" value="KAF0925678.1"/>
    <property type="molecule type" value="Genomic_DNA"/>
</dbReference>
<reference evidence="2 3" key="1">
    <citation type="submission" date="2019-11" db="EMBL/GenBank/DDBJ databases">
        <title>Whole genome sequence of Oryza granulata.</title>
        <authorList>
            <person name="Li W."/>
        </authorList>
    </citation>
    <scope>NUCLEOTIDE SEQUENCE [LARGE SCALE GENOMIC DNA]</scope>
    <source>
        <strain evidence="3">cv. Menghai</strain>
        <tissue evidence="2">Leaf</tissue>
    </source>
</reference>
<dbReference type="Proteomes" id="UP000479710">
    <property type="component" value="Unassembled WGS sequence"/>
</dbReference>
<evidence type="ECO:0000313" key="2">
    <source>
        <dbReference type="EMBL" id="KAF0925678.1"/>
    </source>
</evidence>
<accession>A0A6G1ELH4</accession>
<comment type="caution">
    <text evidence="2">The sequence shown here is derived from an EMBL/GenBank/DDBJ whole genome shotgun (WGS) entry which is preliminary data.</text>
</comment>
<organism evidence="2 3">
    <name type="scientific">Oryza meyeriana var. granulata</name>
    <dbReference type="NCBI Taxonomy" id="110450"/>
    <lineage>
        <taxon>Eukaryota</taxon>
        <taxon>Viridiplantae</taxon>
        <taxon>Streptophyta</taxon>
        <taxon>Embryophyta</taxon>
        <taxon>Tracheophyta</taxon>
        <taxon>Spermatophyta</taxon>
        <taxon>Magnoliopsida</taxon>
        <taxon>Liliopsida</taxon>
        <taxon>Poales</taxon>
        <taxon>Poaceae</taxon>
        <taxon>BOP clade</taxon>
        <taxon>Oryzoideae</taxon>
        <taxon>Oryzeae</taxon>
        <taxon>Oryzinae</taxon>
        <taxon>Oryza</taxon>
        <taxon>Oryza meyeriana</taxon>
    </lineage>
</organism>
<dbReference type="AlphaFoldDB" id="A0A6G1ELH4"/>
<name>A0A6G1ELH4_9ORYZ</name>
<feature type="compositionally biased region" description="Basic and acidic residues" evidence="1">
    <location>
        <begin position="29"/>
        <end position="48"/>
    </location>
</feature>
<proteinExistence type="predicted"/>
<protein>
    <submittedName>
        <fullName evidence="2">Uncharacterized protein</fullName>
    </submittedName>
</protein>
<gene>
    <name evidence="2" type="ORF">E2562_017245</name>
</gene>
<evidence type="ECO:0000256" key="1">
    <source>
        <dbReference type="SAM" id="MobiDB-lite"/>
    </source>
</evidence>
<feature type="region of interest" description="Disordered" evidence="1">
    <location>
        <begin position="28"/>
        <end position="74"/>
    </location>
</feature>
<sequence>MGSACPNTPPRGSRLLTSWRWLVLTPQIRRGEGGRDADNGQERSRAVHSDLGGGGNSRGSGGIYMLRRPSPLYP</sequence>